<accession>A0A9P8I7X2</accession>
<gene>
    <name evidence="1" type="ORF">FGG08_003146</name>
</gene>
<dbReference type="Proteomes" id="UP000698800">
    <property type="component" value="Unassembled WGS sequence"/>
</dbReference>
<proteinExistence type="predicted"/>
<evidence type="ECO:0000313" key="1">
    <source>
        <dbReference type="EMBL" id="KAH0542475.1"/>
    </source>
</evidence>
<sequence length="285" mass="32531">MAQQSEFNPLHDIRSLTWSPLPTLRYTKGHSTVNESVSVFMMTADQLLGWRDFEASVRATTNICLGLQTRFIPTQTEKEVVHIGNEQGLMGRFGQNVSHVMSEVYECCHLPIFFADCQAGKTHVDAQSYRKIPDLVLMDDQRLVRAVGEGKTFWTRDLTKKDPTIRATWFGQLARYMDDLKLRYGFYTTYNATIFLRRTSDTTFEESPPILHCTPSTDCSGEGSVSVRECFLYLAKLVSSDLYEYPKTYGKDLTDGSLVQRERSSQRLEEAMAKLKLPTSSRNED</sequence>
<dbReference type="AlphaFoldDB" id="A0A9P8I7X2"/>
<dbReference type="OrthoDB" id="2156052at2759"/>
<protein>
    <submittedName>
        <fullName evidence="1">Uncharacterized protein</fullName>
    </submittedName>
</protein>
<dbReference type="EMBL" id="JAGHQL010000053">
    <property type="protein sequence ID" value="KAH0542475.1"/>
    <property type="molecule type" value="Genomic_DNA"/>
</dbReference>
<comment type="caution">
    <text evidence="1">The sequence shown here is derived from an EMBL/GenBank/DDBJ whole genome shotgun (WGS) entry which is preliminary data.</text>
</comment>
<organism evidence="1 2">
    <name type="scientific">Glutinoglossum americanum</name>
    <dbReference type="NCBI Taxonomy" id="1670608"/>
    <lineage>
        <taxon>Eukaryota</taxon>
        <taxon>Fungi</taxon>
        <taxon>Dikarya</taxon>
        <taxon>Ascomycota</taxon>
        <taxon>Pezizomycotina</taxon>
        <taxon>Geoglossomycetes</taxon>
        <taxon>Geoglossales</taxon>
        <taxon>Geoglossaceae</taxon>
        <taxon>Glutinoglossum</taxon>
    </lineage>
</organism>
<evidence type="ECO:0000313" key="2">
    <source>
        <dbReference type="Proteomes" id="UP000698800"/>
    </source>
</evidence>
<reference evidence="1" key="1">
    <citation type="submission" date="2021-03" db="EMBL/GenBank/DDBJ databases">
        <title>Comparative genomics and phylogenomic investigation of the class Geoglossomycetes provide insights into ecological specialization and systematics.</title>
        <authorList>
            <person name="Melie T."/>
            <person name="Pirro S."/>
            <person name="Miller A.N."/>
            <person name="Quandt A."/>
        </authorList>
    </citation>
    <scope>NUCLEOTIDE SEQUENCE</scope>
    <source>
        <strain evidence="1">GBOQ0MN5Z8</strain>
    </source>
</reference>
<keyword evidence="2" id="KW-1185">Reference proteome</keyword>
<name>A0A9P8I7X2_9PEZI</name>